<dbReference type="InterPro" id="IPR013783">
    <property type="entry name" value="Ig-like_fold"/>
</dbReference>
<evidence type="ECO:0000313" key="1">
    <source>
        <dbReference type="EMBL" id="ONF63775.1"/>
    </source>
</evidence>
<dbReference type="Gene3D" id="2.60.40.10">
    <property type="entry name" value="Immunoglobulins"/>
    <property type="match status" value="1"/>
</dbReference>
<accession>A0A1W2LLN9</accession>
<organism evidence="1 2">
    <name type="scientific">Amycolatopsis keratiniphila subsp. keratiniphila</name>
    <dbReference type="NCBI Taxonomy" id="227715"/>
    <lineage>
        <taxon>Bacteria</taxon>
        <taxon>Bacillati</taxon>
        <taxon>Actinomycetota</taxon>
        <taxon>Actinomycetes</taxon>
        <taxon>Pseudonocardiales</taxon>
        <taxon>Pseudonocardiaceae</taxon>
        <taxon>Amycolatopsis</taxon>
        <taxon>Amycolatopsis japonica group</taxon>
    </lineage>
</organism>
<evidence type="ECO:0008006" key="3">
    <source>
        <dbReference type="Google" id="ProtNLM"/>
    </source>
</evidence>
<sequence length="214" mass="22384">MAQGPYLADEEIPVELTITNNGDAPATEVKATGLSQFGAFLTWEYQTWRDLDVHGHGATFAPGESRTYHLVGNVPSLVGGSPVVRINATGLAEANPADNFQDVTVNLVPAGTTDRVAGQVFADANGDGLPTPGEELAGVKAIAYVWDPGANHVVTTTDANGRFSLDGIPVGAAQRHIGFEDVPAGWELGIQPAMRLDGTGQYTSLTIMAKRVSG</sequence>
<dbReference type="GO" id="GO:0005975">
    <property type="term" value="P:carbohydrate metabolic process"/>
    <property type="evidence" value="ECO:0007669"/>
    <property type="project" value="UniProtKB-ARBA"/>
</dbReference>
<dbReference type="OrthoDB" id="3694469at2"/>
<reference evidence="1 2" key="1">
    <citation type="submission" date="2016-12" db="EMBL/GenBank/DDBJ databases">
        <title>Amycolatopsis keratiniphila subsp. keratiniphila genome sequencing and assembly.</title>
        <authorList>
            <person name="Mayilraj S."/>
            <person name="Kaur N."/>
        </authorList>
    </citation>
    <scope>NUCLEOTIDE SEQUENCE [LARGE SCALE GENOMIC DNA]</scope>
    <source>
        <strain evidence="1 2">DSM 44409</strain>
    </source>
</reference>
<dbReference type="SUPFAM" id="SSF117074">
    <property type="entry name" value="Hypothetical protein PA1324"/>
    <property type="match status" value="1"/>
</dbReference>
<gene>
    <name evidence="1" type="ORF">AVR91_0231775</name>
</gene>
<dbReference type="Proteomes" id="UP000076660">
    <property type="component" value="Unassembled WGS sequence"/>
</dbReference>
<evidence type="ECO:0000313" key="2">
    <source>
        <dbReference type="Proteomes" id="UP000076660"/>
    </source>
</evidence>
<dbReference type="AlphaFoldDB" id="A0A1W2LLN9"/>
<name>A0A1W2LLN9_9PSEU</name>
<proteinExistence type="predicted"/>
<comment type="caution">
    <text evidence="1">The sequence shown here is derived from an EMBL/GenBank/DDBJ whole genome shotgun (WGS) entry which is preliminary data.</text>
</comment>
<protein>
    <recommendedName>
        <fullName evidence="3">SD-repeat containing protein B domain-containing protein</fullName>
    </recommendedName>
</protein>
<dbReference type="EMBL" id="LQMT02000033">
    <property type="protein sequence ID" value="ONF63775.1"/>
    <property type="molecule type" value="Genomic_DNA"/>
</dbReference>